<dbReference type="Pfam" id="PF18368">
    <property type="entry name" value="Ig_GlcNase"/>
    <property type="match status" value="1"/>
</dbReference>
<protein>
    <recommendedName>
        <fullName evidence="1">Exo-beta-D-glucosaminidase Ig-fold domain-containing protein</fullName>
    </recommendedName>
</protein>
<evidence type="ECO:0000259" key="1">
    <source>
        <dbReference type="Pfam" id="PF18368"/>
    </source>
</evidence>
<dbReference type="InterPro" id="IPR036156">
    <property type="entry name" value="Beta-gal/glucu_dom_sf"/>
</dbReference>
<feature type="domain" description="Exo-beta-D-glucosaminidase Ig-fold" evidence="1">
    <location>
        <begin position="342"/>
        <end position="426"/>
    </location>
</feature>
<proteinExistence type="predicted"/>
<reference evidence="2" key="2">
    <citation type="submission" date="2020-05" db="EMBL/GenBank/DDBJ databases">
        <authorList>
            <person name="Kim H.-S."/>
            <person name="Proctor R.H."/>
            <person name="Brown D.W."/>
        </authorList>
    </citation>
    <scope>NUCLEOTIDE SEQUENCE</scope>
    <source>
        <strain evidence="2">NRRL 45417</strain>
    </source>
</reference>
<dbReference type="InterPro" id="IPR041351">
    <property type="entry name" value="Ig_GlcNase"/>
</dbReference>
<keyword evidence="3" id="KW-1185">Reference proteome</keyword>
<organism evidence="2 3">
    <name type="scientific">Fusarium gaditjirri</name>
    <dbReference type="NCBI Taxonomy" id="282569"/>
    <lineage>
        <taxon>Eukaryota</taxon>
        <taxon>Fungi</taxon>
        <taxon>Dikarya</taxon>
        <taxon>Ascomycota</taxon>
        <taxon>Pezizomycotina</taxon>
        <taxon>Sordariomycetes</taxon>
        <taxon>Hypocreomycetidae</taxon>
        <taxon>Hypocreales</taxon>
        <taxon>Nectriaceae</taxon>
        <taxon>Fusarium</taxon>
        <taxon>Fusarium nisikadoi species complex</taxon>
    </lineage>
</organism>
<dbReference type="InterPro" id="IPR017853">
    <property type="entry name" value="GH"/>
</dbReference>
<dbReference type="InterPro" id="IPR043534">
    <property type="entry name" value="EBDG/EBM"/>
</dbReference>
<dbReference type="InterPro" id="IPR013783">
    <property type="entry name" value="Ig-like_fold"/>
</dbReference>
<dbReference type="PANTHER" id="PTHR43536:SF1">
    <property type="entry name" value="MANNOSYLGLYCOPROTEIN ENDO-BETA-MANNOSIDASE"/>
    <property type="match status" value="1"/>
</dbReference>
<dbReference type="OrthoDB" id="408532at2759"/>
<dbReference type="SUPFAM" id="SSF49303">
    <property type="entry name" value="beta-Galactosidase/glucuronidase domain"/>
    <property type="match status" value="2"/>
</dbReference>
<dbReference type="SUPFAM" id="SSF51445">
    <property type="entry name" value="(Trans)glycosidases"/>
    <property type="match status" value="1"/>
</dbReference>
<name>A0A8H4SXU1_9HYPO</name>
<dbReference type="AlphaFoldDB" id="A0A8H4SXU1"/>
<dbReference type="GO" id="GO:0004553">
    <property type="term" value="F:hydrolase activity, hydrolyzing O-glycosyl compounds"/>
    <property type="evidence" value="ECO:0007669"/>
    <property type="project" value="InterPro"/>
</dbReference>
<reference evidence="2" key="1">
    <citation type="journal article" date="2020" name="BMC Genomics">
        <title>Correction to: Identification and distribution of gene clusters required for synthesis of sphingolipid metabolism inhibitors in diverse species of the filamentous fungus Fusarium.</title>
        <authorList>
            <person name="Kim H.S."/>
            <person name="Lohmar J.M."/>
            <person name="Busman M."/>
            <person name="Brown D.W."/>
            <person name="Naumann T.A."/>
            <person name="Divon H.H."/>
            <person name="Lysoe E."/>
            <person name="Uhlig S."/>
            <person name="Proctor R.H."/>
        </authorList>
    </citation>
    <scope>NUCLEOTIDE SEQUENCE</scope>
    <source>
        <strain evidence="2">NRRL 45417</strain>
    </source>
</reference>
<comment type="caution">
    <text evidence="2">The sequence shown here is derived from an EMBL/GenBank/DDBJ whole genome shotgun (WGS) entry which is preliminary data.</text>
</comment>
<accession>A0A8H4SXU1</accession>
<dbReference type="Gene3D" id="2.60.40.10">
    <property type="entry name" value="Immunoglobulins"/>
    <property type="match status" value="2"/>
</dbReference>
<evidence type="ECO:0000313" key="3">
    <source>
        <dbReference type="Proteomes" id="UP000604273"/>
    </source>
</evidence>
<evidence type="ECO:0000313" key="2">
    <source>
        <dbReference type="EMBL" id="KAF4947679.1"/>
    </source>
</evidence>
<dbReference type="PANTHER" id="PTHR43536">
    <property type="entry name" value="MANNOSYLGLYCOPROTEIN ENDO-BETA-MANNOSIDASE"/>
    <property type="match status" value="1"/>
</dbReference>
<dbReference type="Proteomes" id="UP000604273">
    <property type="component" value="Unassembled WGS sequence"/>
</dbReference>
<sequence length="436" mass="48620">MSTHRSDPLGEDSGVIEYTWHWSVERHHYQTDRRRLYGSDVTVKAQARSLSENPESFMAKAEIKAPDGKHLKVLTKAFHLGAKESATVELPAKIQDPQVCPRTSFGIRSVSSELNPHNEISSKMNSYPIQMRGGGYATDVFLRWAPQRFECIARCVLDMGMNAIRLEAAMMQTNPSLIAFLVGGDFWSDDRATVIHLDGLHDAEWQVPVISSAAKRGYPKALGPSGLKKEGPYDWVLPVYWFDREPTDNRSGSSFGFGSDLGAGVGTPTQRSLQVSDGQRYEGLVDEAKQGPLSHATEYLTIKDVGVLHLLLVDDDREKVLSRNAYWLSRQKDVVDWTTTSWYSVDVKQSANFTALNTMEQATITASAFKNKTSGGWKLQVENNATVPAVFVQLNLAGKRGNNITPFTWSHNYFTMLPREFIVVKLTDWSGKGAII</sequence>
<dbReference type="EMBL" id="JABFAI010000281">
    <property type="protein sequence ID" value="KAF4947679.1"/>
    <property type="molecule type" value="Genomic_DNA"/>
</dbReference>
<gene>
    <name evidence="2" type="ORF">FGADI_10250</name>
</gene>